<dbReference type="InterPro" id="IPR050817">
    <property type="entry name" value="DjlA_DnaK_co-chaperone"/>
</dbReference>
<dbReference type="PROSITE" id="PS50076">
    <property type="entry name" value="DNAJ_2"/>
    <property type="match status" value="1"/>
</dbReference>
<dbReference type="PRINTS" id="PR00625">
    <property type="entry name" value="JDOMAIN"/>
</dbReference>
<keyword evidence="3" id="KW-1185">Reference proteome</keyword>
<dbReference type="Proteomes" id="UP000244224">
    <property type="component" value="Unassembled WGS sequence"/>
</dbReference>
<protein>
    <submittedName>
        <fullName evidence="2">DnaJ like chaperone protein</fullName>
    </submittedName>
</protein>
<sequence>MSLWRALLERLEPIRLDLRKRFWPESPTSHVDFSIALIALAAKLAKADGRVSRSEVAMFRQIMEIPPSEEARVGRVFDLCRGATDGYEAYAARVHRLIRGHPDEDLIRGNLLDGLFHIAMADDEYHPNEDLFLRNVAERLGLGEAEFLRIRARHVPDAWDPYQVLGTHPGASREDIRRAWRDLVKQNHPDRLNAAGLPAEMRLIAERRIREVNRAYSEIRQVYENRKESGPAPCI</sequence>
<dbReference type="Pfam" id="PF00226">
    <property type="entry name" value="DnaJ"/>
    <property type="match status" value="1"/>
</dbReference>
<dbReference type="RefSeq" id="WP_108127988.1">
    <property type="nucleotide sequence ID" value="NZ_QBKP01000002.1"/>
</dbReference>
<dbReference type="InterPro" id="IPR001623">
    <property type="entry name" value="DnaJ_domain"/>
</dbReference>
<accession>A0A2T6B973</accession>
<dbReference type="AlphaFoldDB" id="A0A2T6B973"/>
<evidence type="ECO:0000313" key="2">
    <source>
        <dbReference type="EMBL" id="PTX52572.1"/>
    </source>
</evidence>
<dbReference type="Pfam" id="PF05099">
    <property type="entry name" value="TerB"/>
    <property type="match status" value="1"/>
</dbReference>
<dbReference type="CDD" id="cd06257">
    <property type="entry name" value="DnaJ"/>
    <property type="match status" value="1"/>
</dbReference>
<dbReference type="SMART" id="SM00271">
    <property type="entry name" value="DnaJ"/>
    <property type="match status" value="1"/>
</dbReference>
<comment type="caution">
    <text evidence="2">The sequence shown here is derived from an EMBL/GenBank/DDBJ whole genome shotgun (WGS) entry which is preliminary data.</text>
</comment>
<dbReference type="SUPFAM" id="SSF46565">
    <property type="entry name" value="Chaperone J-domain"/>
    <property type="match status" value="1"/>
</dbReference>
<proteinExistence type="predicted"/>
<organism evidence="2 3">
    <name type="scientific">Gemmobacter caeni</name>
    <dbReference type="NCBI Taxonomy" id="589035"/>
    <lineage>
        <taxon>Bacteria</taxon>
        <taxon>Pseudomonadati</taxon>
        <taxon>Pseudomonadota</taxon>
        <taxon>Alphaproteobacteria</taxon>
        <taxon>Rhodobacterales</taxon>
        <taxon>Paracoccaceae</taxon>
        <taxon>Gemmobacter</taxon>
    </lineage>
</organism>
<feature type="domain" description="J" evidence="1">
    <location>
        <begin position="160"/>
        <end position="224"/>
    </location>
</feature>
<evidence type="ECO:0000313" key="3">
    <source>
        <dbReference type="Proteomes" id="UP000244224"/>
    </source>
</evidence>
<dbReference type="InterPro" id="IPR007791">
    <property type="entry name" value="DjlA_N"/>
</dbReference>
<dbReference type="SUPFAM" id="SSF158682">
    <property type="entry name" value="TerB-like"/>
    <property type="match status" value="1"/>
</dbReference>
<dbReference type="EMBL" id="QBKP01000002">
    <property type="protein sequence ID" value="PTX52572.1"/>
    <property type="molecule type" value="Genomic_DNA"/>
</dbReference>
<reference evidence="2 3" key="1">
    <citation type="submission" date="2018-04" db="EMBL/GenBank/DDBJ databases">
        <title>Genomic Encyclopedia of Archaeal and Bacterial Type Strains, Phase II (KMG-II): from individual species to whole genera.</title>
        <authorList>
            <person name="Goeker M."/>
        </authorList>
    </citation>
    <scope>NUCLEOTIDE SEQUENCE [LARGE SCALE GENOMIC DNA]</scope>
    <source>
        <strain evidence="2 3">DSM 21823</strain>
    </source>
</reference>
<dbReference type="Gene3D" id="1.10.3680.10">
    <property type="entry name" value="TerB-like"/>
    <property type="match status" value="1"/>
</dbReference>
<dbReference type="PANTHER" id="PTHR24074">
    <property type="entry name" value="CO-CHAPERONE PROTEIN DJLA"/>
    <property type="match status" value="1"/>
</dbReference>
<dbReference type="InterPro" id="IPR036869">
    <property type="entry name" value="J_dom_sf"/>
</dbReference>
<dbReference type="Gene3D" id="1.10.287.110">
    <property type="entry name" value="DnaJ domain"/>
    <property type="match status" value="1"/>
</dbReference>
<name>A0A2T6B973_9RHOB</name>
<dbReference type="InterPro" id="IPR029024">
    <property type="entry name" value="TerB-like"/>
</dbReference>
<evidence type="ECO:0000259" key="1">
    <source>
        <dbReference type="PROSITE" id="PS50076"/>
    </source>
</evidence>
<dbReference type="OrthoDB" id="9782583at2"/>
<gene>
    <name evidence="2" type="ORF">C8N34_102352</name>
</gene>